<dbReference type="NCBIfam" id="NF041761">
    <property type="entry name" value="PtuB"/>
    <property type="match status" value="1"/>
</dbReference>
<dbReference type="OrthoDB" id="6975485at2"/>
<reference evidence="2 3" key="1">
    <citation type="submission" date="2018-06" db="EMBL/GenBank/DDBJ databases">
        <title>Genomic Encyclopedia of Type Strains, Phase III (KMG-III): the genomes of soil and plant-associated and newly described type strains.</title>
        <authorList>
            <person name="Whitman W."/>
        </authorList>
    </citation>
    <scope>NUCLEOTIDE SEQUENCE [LARGE SCALE GENOMIC DNA]</scope>
    <source>
        <strain evidence="2 3">CECT 7377</strain>
    </source>
</reference>
<keyword evidence="1" id="KW-0175">Coiled coil</keyword>
<dbReference type="EMBL" id="QNSE01000006">
    <property type="protein sequence ID" value="RBP83427.1"/>
    <property type="molecule type" value="Genomic_DNA"/>
</dbReference>
<gene>
    <name evidence="2" type="ORF">DFP80_10672</name>
</gene>
<evidence type="ECO:0000256" key="1">
    <source>
        <dbReference type="SAM" id="Coils"/>
    </source>
</evidence>
<name>A0A366J985_9GAMM</name>
<dbReference type="InterPro" id="IPR053575">
    <property type="entry name" value="Retron_Ec78_HNH_endo"/>
</dbReference>
<accession>A0A366J985</accession>
<dbReference type="InterPro" id="IPR013467">
    <property type="entry name" value="HNH78-like"/>
</dbReference>
<keyword evidence="3" id="KW-1185">Reference proteome</keyword>
<protein>
    <submittedName>
        <fullName evidence="2">Uncharacterized protein (TIGR02646 family)</fullName>
    </submittedName>
</protein>
<evidence type="ECO:0000313" key="3">
    <source>
        <dbReference type="Proteomes" id="UP000252792"/>
    </source>
</evidence>
<dbReference type="NCBIfam" id="TIGR02646">
    <property type="entry name" value="retron system putative HNH endonuclease"/>
    <property type="match status" value="1"/>
</dbReference>
<dbReference type="AlphaFoldDB" id="A0A366J985"/>
<feature type="coiled-coil region" evidence="1">
    <location>
        <begin position="160"/>
        <end position="194"/>
    </location>
</feature>
<evidence type="ECO:0000313" key="2">
    <source>
        <dbReference type="EMBL" id="RBP83427.1"/>
    </source>
</evidence>
<dbReference type="Gene3D" id="1.10.30.50">
    <property type="match status" value="1"/>
</dbReference>
<comment type="caution">
    <text evidence="2">The sequence shown here is derived from an EMBL/GenBank/DDBJ whole genome shotgun (WGS) entry which is preliminary data.</text>
</comment>
<sequence>MKKVSKGIEPALLKGYRTAKSTNTWEQFTDKKGRRNETQDQIKADQGGLCAYCEIDLLPSSGNDEADFRVEHFHPKSDQTTVHNWHLDWQNLLGCCHGGSQKNVVDAGKRFTSPDHSCDVPKGDKNLDDVILNPLYLPAFPRLFSCERATGHLTVDSDNCDQANVSVAKAQNTIDELNLDAERLKRLRRAVLNDLNDQIRARVAQGMSIGDVRENFAKAILRKNASGHWPKFFTSIRGYLGNEAEKHLRNNHYSG</sequence>
<organism evidence="2 3">
    <name type="scientific">Marinomonas rhizomae</name>
    <dbReference type="NCBI Taxonomy" id="491948"/>
    <lineage>
        <taxon>Bacteria</taxon>
        <taxon>Pseudomonadati</taxon>
        <taxon>Pseudomonadota</taxon>
        <taxon>Gammaproteobacteria</taxon>
        <taxon>Oceanospirillales</taxon>
        <taxon>Oceanospirillaceae</taxon>
        <taxon>Marinomonas</taxon>
    </lineage>
</organism>
<dbReference type="RefSeq" id="WP_113916410.1">
    <property type="nucleotide sequence ID" value="NZ_QNSE01000006.1"/>
</dbReference>
<dbReference type="Proteomes" id="UP000252792">
    <property type="component" value="Unassembled WGS sequence"/>
</dbReference>
<proteinExistence type="predicted"/>